<dbReference type="PROSITE" id="PS00018">
    <property type="entry name" value="EF_HAND_1"/>
    <property type="match status" value="1"/>
</dbReference>
<dbReference type="PANTHER" id="PTHR39586">
    <property type="entry name" value="CYTOPLASMIC PROTEIN-RELATED"/>
    <property type="match status" value="1"/>
</dbReference>
<organism evidence="2 3">
    <name type="scientific">Brevundimonas vesicularis</name>
    <name type="common">Pseudomonas vesicularis</name>
    <dbReference type="NCBI Taxonomy" id="41276"/>
    <lineage>
        <taxon>Bacteria</taxon>
        <taxon>Pseudomonadati</taxon>
        <taxon>Pseudomonadota</taxon>
        <taxon>Alphaproteobacteria</taxon>
        <taxon>Caulobacterales</taxon>
        <taxon>Caulobacteraceae</taxon>
        <taxon>Brevundimonas</taxon>
    </lineage>
</organism>
<dbReference type="Pfam" id="PF04287">
    <property type="entry name" value="DUF446"/>
    <property type="match status" value="1"/>
</dbReference>
<dbReference type="PANTHER" id="PTHR39586:SF1">
    <property type="entry name" value="CYTOPLASMIC PROTEIN"/>
    <property type="match status" value="1"/>
</dbReference>
<dbReference type="RefSeq" id="WP_220116651.1">
    <property type="nucleotide sequence ID" value="NZ_UAQP01000013.1"/>
</dbReference>
<accession>A0A2X1BAU8</accession>
<dbReference type="SUPFAM" id="SSF158452">
    <property type="entry name" value="YqcC-like"/>
    <property type="match status" value="1"/>
</dbReference>
<evidence type="ECO:0000313" key="3">
    <source>
        <dbReference type="Proteomes" id="UP000251186"/>
    </source>
</evidence>
<evidence type="ECO:0000259" key="1">
    <source>
        <dbReference type="Pfam" id="PF04287"/>
    </source>
</evidence>
<proteinExistence type="predicted"/>
<dbReference type="InterPro" id="IPR007384">
    <property type="entry name" value="UCP006257"/>
</dbReference>
<name>A0A2X1BAU8_BREVE</name>
<dbReference type="EMBL" id="UAQP01000013">
    <property type="protein sequence ID" value="SPU54423.1"/>
    <property type="molecule type" value="Genomic_DNA"/>
</dbReference>
<sequence>MSVNNQDLVLNEMRAALALLETEMRTIGWWQSQAPPVEALNSKEPFCIDYLRFSEWLQWVYIPKMQAFMNQTGRLPAQSNLLAIAEEAWKGSDHDSTGLLQIIELLDALVMGDAKDKWQAVIGQRLS</sequence>
<gene>
    <name evidence="2" type="primary">yqcC</name>
    <name evidence="2" type="ORF">NCTC11166_01803</name>
</gene>
<dbReference type="AlphaFoldDB" id="A0A2X1BAU8"/>
<dbReference type="Gene3D" id="1.20.1440.40">
    <property type="entry name" value="YqcC-like"/>
    <property type="match status" value="1"/>
</dbReference>
<dbReference type="InterPro" id="IPR036814">
    <property type="entry name" value="YqcC-like_sf"/>
</dbReference>
<dbReference type="InterPro" id="IPR018247">
    <property type="entry name" value="EF_Hand_1_Ca_BS"/>
</dbReference>
<dbReference type="GO" id="GO:0044010">
    <property type="term" value="P:single-species biofilm formation"/>
    <property type="evidence" value="ECO:0007669"/>
    <property type="project" value="TreeGrafter"/>
</dbReference>
<evidence type="ECO:0000313" key="2">
    <source>
        <dbReference type="EMBL" id="SPU54423.1"/>
    </source>
</evidence>
<protein>
    <submittedName>
        <fullName evidence="2">Domain of uncharacterized function, DUF446</fullName>
    </submittedName>
</protein>
<dbReference type="Proteomes" id="UP000251186">
    <property type="component" value="Unassembled WGS sequence"/>
</dbReference>
<reference evidence="2 3" key="1">
    <citation type="submission" date="2018-06" db="EMBL/GenBank/DDBJ databases">
        <authorList>
            <consortium name="Pathogen Informatics"/>
            <person name="Doyle S."/>
        </authorList>
    </citation>
    <scope>NUCLEOTIDE SEQUENCE [LARGE SCALE GENOMIC DNA]</scope>
    <source>
        <strain evidence="2 3">NCTC11166</strain>
    </source>
</reference>
<dbReference type="InterPro" id="IPR023376">
    <property type="entry name" value="YqcC-like_dom"/>
</dbReference>
<feature type="domain" description="YqcC-like" evidence="1">
    <location>
        <begin position="13"/>
        <end position="109"/>
    </location>
</feature>